<feature type="transmembrane region" description="Helical" evidence="8">
    <location>
        <begin position="188"/>
        <end position="209"/>
    </location>
</feature>
<dbReference type="GO" id="GO:0055085">
    <property type="term" value="P:transmembrane transport"/>
    <property type="evidence" value="ECO:0007669"/>
    <property type="project" value="InterPro"/>
</dbReference>
<dbReference type="AlphaFoldDB" id="A0A1E7G3Q4"/>
<dbReference type="GO" id="GO:0015833">
    <property type="term" value="P:peptide transport"/>
    <property type="evidence" value="ECO:0007669"/>
    <property type="project" value="UniProtKB-KW"/>
</dbReference>
<keyword evidence="6 8" id="KW-1133">Transmembrane helix</keyword>
<keyword evidence="7 8" id="KW-0472">Membrane</keyword>
<dbReference type="PANTHER" id="PTHR43376:SF1">
    <property type="entry name" value="OLIGOPEPTIDE TRANSPORT SYSTEM PERMEASE PROTEIN"/>
    <property type="match status" value="1"/>
</dbReference>
<evidence type="ECO:0000259" key="9">
    <source>
        <dbReference type="PROSITE" id="PS50928"/>
    </source>
</evidence>
<dbReference type="Proteomes" id="UP000176236">
    <property type="component" value="Chromosome"/>
</dbReference>
<evidence type="ECO:0000256" key="3">
    <source>
        <dbReference type="ARBA" id="ARBA00022692"/>
    </source>
</evidence>
<dbReference type="Pfam" id="PF00528">
    <property type="entry name" value="BPD_transp_1"/>
    <property type="match status" value="1"/>
</dbReference>
<evidence type="ECO:0000256" key="5">
    <source>
        <dbReference type="ARBA" id="ARBA00022927"/>
    </source>
</evidence>
<evidence type="ECO:0000256" key="2">
    <source>
        <dbReference type="ARBA" id="ARBA00022448"/>
    </source>
</evidence>
<dbReference type="RefSeq" id="WP_011835311.1">
    <property type="nucleotide sequence ID" value="NZ_CM007353.1"/>
</dbReference>
<dbReference type="GO" id="GO:0015031">
    <property type="term" value="P:protein transport"/>
    <property type="evidence" value="ECO:0007669"/>
    <property type="project" value="UniProtKB-KW"/>
</dbReference>
<feature type="transmembrane region" description="Helical" evidence="8">
    <location>
        <begin position="102"/>
        <end position="127"/>
    </location>
</feature>
<dbReference type="InterPro" id="IPR035906">
    <property type="entry name" value="MetI-like_sf"/>
</dbReference>
<evidence type="ECO:0000313" key="10">
    <source>
        <dbReference type="EMBL" id="OEU39594.1"/>
    </source>
</evidence>
<keyword evidence="4" id="KW-0571">Peptide transport</keyword>
<keyword evidence="2 8" id="KW-0813">Transport</keyword>
<sequence length="326" mass="36422">MRFFIRRVAFYIVTAWAAVTLNFFIPRMMPGDPVQALIARYQGQISVDAVNSLRKLFGMDAHESLWQQYIDYWVKLFHGNLGVSLQSFPTPVSQIISQSLPWTIGLVGLATIIAFVVGTVIGIILGWRRGTKWDALIPITTFFSSVPYFWIGLMAIAIFATVLQWFPQGGSYSVDSLPGLNWAFMSSVFYYGFLPALTIVLSSMAGWILGMRNMMVTVSSEDYVTVAHAKGLRESVVMFRYASRNAILPQISGFALSLGFVVSGTLVMEQVFNYQGIGYRLLQATNNHDYPLMQGIFLVITLSVLIANVVADIIYAFLDPRTRKEG</sequence>
<evidence type="ECO:0000256" key="1">
    <source>
        <dbReference type="ARBA" id="ARBA00004141"/>
    </source>
</evidence>
<name>A0A1E7G3Q4_LACLC</name>
<proteinExistence type="inferred from homology"/>
<dbReference type="EMBL" id="JMMZ01000022">
    <property type="protein sequence ID" value="OEU39594.1"/>
    <property type="molecule type" value="Genomic_DNA"/>
</dbReference>
<keyword evidence="3 8" id="KW-0812">Transmembrane</keyword>
<evidence type="ECO:0000256" key="7">
    <source>
        <dbReference type="ARBA" id="ARBA00023136"/>
    </source>
</evidence>
<dbReference type="Gene3D" id="1.10.3720.10">
    <property type="entry name" value="MetI-like"/>
    <property type="match status" value="1"/>
</dbReference>
<dbReference type="CDD" id="cd06261">
    <property type="entry name" value="TM_PBP2"/>
    <property type="match status" value="1"/>
</dbReference>
<dbReference type="SUPFAM" id="SSF161098">
    <property type="entry name" value="MetI-like"/>
    <property type="match status" value="1"/>
</dbReference>
<feature type="transmembrane region" description="Helical" evidence="8">
    <location>
        <begin position="247"/>
        <end position="272"/>
    </location>
</feature>
<comment type="caution">
    <text evidence="10">The sequence shown here is derived from an EMBL/GenBank/DDBJ whole genome shotgun (WGS) entry which is preliminary data.</text>
</comment>
<reference evidence="10 11" key="1">
    <citation type="journal article" date="2016" name="Appl. Microbiol. Biotechnol.">
        <title>Adhesion of the genome-sequenced Lactococcus lactis subsp. cremoris IBB477 strain is mediated by specific molecular determinants.</title>
        <authorList>
            <person name="Radziwill-Bienkowska J.M."/>
            <person name="Le D.T."/>
            <person name="Szczesny P."/>
            <person name="Duviau M.P."/>
            <person name="Aleksandrzak-Piekarczyk T."/>
            <person name="Loubiere P."/>
            <person name="Mercier-Bonin M."/>
            <person name="Bardowski J.K."/>
            <person name="Kowalczyk M."/>
        </authorList>
    </citation>
    <scope>NUCLEOTIDE SEQUENCE [LARGE SCALE GENOMIC DNA]</scope>
    <source>
        <strain evidence="10 11">IBB477</strain>
    </source>
</reference>
<feature type="transmembrane region" description="Helical" evidence="8">
    <location>
        <begin position="148"/>
        <end position="168"/>
    </location>
</feature>
<protein>
    <submittedName>
        <fullName evidence="10">Peptide ABC transporter permease</fullName>
    </submittedName>
</protein>
<gene>
    <name evidence="10" type="ORF">AJ89_07935</name>
</gene>
<dbReference type="GO" id="GO:0005886">
    <property type="term" value="C:plasma membrane"/>
    <property type="evidence" value="ECO:0007669"/>
    <property type="project" value="UniProtKB-SubCell"/>
</dbReference>
<organism evidence="10 11">
    <name type="scientific">Lactococcus cremoris subsp. cremoris IBB477</name>
    <dbReference type="NCBI Taxonomy" id="1449093"/>
    <lineage>
        <taxon>Bacteria</taxon>
        <taxon>Bacillati</taxon>
        <taxon>Bacillota</taxon>
        <taxon>Bacilli</taxon>
        <taxon>Lactobacillales</taxon>
        <taxon>Streptococcaceae</taxon>
        <taxon>Lactococcus</taxon>
        <taxon>Lactococcus cremoris subsp. cremoris</taxon>
    </lineage>
</organism>
<evidence type="ECO:0000256" key="8">
    <source>
        <dbReference type="RuleBase" id="RU363032"/>
    </source>
</evidence>
<evidence type="ECO:0000313" key="11">
    <source>
        <dbReference type="Proteomes" id="UP000176236"/>
    </source>
</evidence>
<evidence type="ECO:0000256" key="6">
    <source>
        <dbReference type="ARBA" id="ARBA00022989"/>
    </source>
</evidence>
<accession>A0A1E7G3Q4</accession>
<feature type="transmembrane region" description="Helical" evidence="8">
    <location>
        <begin position="7"/>
        <end position="25"/>
    </location>
</feature>
<comment type="similarity">
    <text evidence="8">Belongs to the binding-protein-dependent transport system permease family.</text>
</comment>
<evidence type="ECO:0000256" key="4">
    <source>
        <dbReference type="ARBA" id="ARBA00022856"/>
    </source>
</evidence>
<keyword evidence="5" id="KW-0653">Protein transport</keyword>
<feature type="transmembrane region" description="Helical" evidence="8">
    <location>
        <begin position="292"/>
        <end position="318"/>
    </location>
</feature>
<feature type="domain" description="ABC transmembrane type-1" evidence="9">
    <location>
        <begin position="100"/>
        <end position="311"/>
    </location>
</feature>
<dbReference type="PROSITE" id="PS50928">
    <property type="entry name" value="ABC_TM1"/>
    <property type="match status" value="1"/>
</dbReference>
<dbReference type="InterPro" id="IPR000515">
    <property type="entry name" value="MetI-like"/>
</dbReference>
<comment type="subcellular location">
    <subcellularLocation>
        <location evidence="8">Cell membrane</location>
        <topology evidence="8">Multi-pass membrane protein</topology>
    </subcellularLocation>
    <subcellularLocation>
        <location evidence="1">Membrane</location>
        <topology evidence="1">Multi-pass membrane protein</topology>
    </subcellularLocation>
</comment>
<dbReference type="PANTHER" id="PTHR43376">
    <property type="entry name" value="OLIGOPEPTIDE TRANSPORT SYSTEM PERMEASE PROTEIN"/>
    <property type="match status" value="1"/>
</dbReference>